<reference evidence="1" key="1">
    <citation type="submission" date="2018-10" db="EMBL/GenBank/DDBJ databases">
        <title>Hidden diversity of soil giant viruses.</title>
        <authorList>
            <person name="Schulz F."/>
            <person name="Alteio L."/>
            <person name="Goudeau D."/>
            <person name="Ryan E.M."/>
            <person name="Malmstrom R.R."/>
            <person name="Blanchard J."/>
            <person name="Woyke T."/>
        </authorList>
    </citation>
    <scope>NUCLEOTIDE SEQUENCE</scope>
    <source>
        <strain evidence="1">SAV1</strain>
    </source>
</reference>
<dbReference type="EMBL" id="MK072437">
    <property type="protein sequence ID" value="AYV84946.1"/>
    <property type="molecule type" value="Genomic_DNA"/>
</dbReference>
<organism evidence="1">
    <name type="scientific">Satyrvirus sp</name>
    <dbReference type="NCBI Taxonomy" id="2487771"/>
    <lineage>
        <taxon>Viruses</taxon>
        <taxon>Varidnaviria</taxon>
        <taxon>Bamfordvirae</taxon>
        <taxon>Nucleocytoviricota</taxon>
        <taxon>Megaviricetes</taxon>
        <taxon>Imitervirales</taxon>
        <taxon>Mimiviridae</taxon>
        <taxon>Megamimivirinae</taxon>
    </lineage>
</organism>
<protein>
    <submittedName>
        <fullName evidence="1">Uncharacterized protein</fullName>
    </submittedName>
</protein>
<evidence type="ECO:0000313" key="1">
    <source>
        <dbReference type="EMBL" id="AYV84946.1"/>
    </source>
</evidence>
<accession>A0A3G5ACL1</accession>
<name>A0A3G5ACL1_9VIRU</name>
<proteinExistence type="predicted"/>
<sequence length="131" mass="14994">MYQIYQLGHDGIAYEEVYSKNPLRIAHGSNSGFWNEISDFDKDIDIDSSTYKSEQTEINIPSPEIFVSNNEQKSFVQFPEFSMANIIDKFDDKNFYPYTKCSLRVAHDGINKCSPTCRLVSSEKIDTAPCN</sequence>
<gene>
    <name evidence="1" type="ORF">Satyrvirus1_32</name>
</gene>